<gene>
    <name evidence="7" type="ORF">CSSPTR1EN2_LOCUS23541</name>
</gene>
<comment type="subcellular location">
    <subcellularLocation>
        <location evidence="1">Membrane</location>
        <topology evidence="1">Multi-pass membrane protein</topology>
    </subcellularLocation>
</comment>
<keyword evidence="8" id="KW-1185">Reference proteome</keyword>
<feature type="transmembrane region" description="Helical" evidence="6">
    <location>
        <begin position="374"/>
        <end position="393"/>
    </location>
</feature>
<dbReference type="InterPro" id="IPR002549">
    <property type="entry name" value="AI-2E-like"/>
</dbReference>
<evidence type="ECO:0000256" key="5">
    <source>
        <dbReference type="ARBA" id="ARBA00023136"/>
    </source>
</evidence>
<dbReference type="EMBL" id="OZ019901">
    <property type="protein sequence ID" value="CAK9237141.1"/>
    <property type="molecule type" value="Genomic_DNA"/>
</dbReference>
<name>A0ABP0V3V6_9BRYO</name>
<feature type="transmembrane region" description="Helical" evidence="6">
    <location>
        <begin position="433"/>
        <end position="454"/>
    </location>
</feature>
<evidence type="ECO:0000256" key="4">
    <source>
        <dbReference type="ARBA" id="ARBA00022989"/>
    </source>
</evidence>
<keyword evidence="5 6" id="KW-0472">Membrane</keyword>
<feature type="transmembrane region" description="Helical" evidence="6">
    <location>
        <begin position="156"/>
        <end position="183"/>
    </location>
</feature>
<feature type="transmembrane region" description="Helical" evidence="6">
    <location>
        <begin position="203"/>
        <end position="224"/>
    </location>
</feature>
<organism evidence="7 8">
    <name type="scientific">Sphagnum troendelagicum</name>
    <dbReference type="NCBI Taxonomy" id="128251"/>
    <lineage>
        <taxon>Eukaryota</taxon>
        <taxon>Viridiplantae</taxon>
        <taxon>Streptophyta</taxon>
        <taxon>Embryophyta</taxon>
        <taxon>Bryophyta</taxon>
        <taxon>Sphagnophytina</taxon>
        <taxon>Sphagnopsida</taxon>
        <taxon>Sphagnales</taxon>
        <taxon>Sphagnaceae</taxon>
        <taxon>Sphagnum</taxon>
    </lineage>
</organism>
<proteinExistence type="inferred from homology"/>
<protein>
    <recommendedName>
        <fullName evidence="9">AI-2E family transporter</fullName>
    </recommendedName>
</protein>
<accession>A0ABP0V3V6</accession>
<evidence type="ECO:0000313" key="8">
    <source>
        <dbReference type="Proteomes" id="UP001497512"/>
    </source>
</evidence>
<feature type="transmembrane region" description="Helical" evidence="6">
    <location>
        <begin position="400"/>
        <end position="427"/>
    </location>
</feature>
<feature type="transmembrane region" description="Helical" evidence="6">
    <location>
        <begin position="483"/>
        <end position="501"/>
    </location>
</feature>
<keyword evidence="3 6" id="KW-0812">Transmembrane</keyword>
<evidence type="ECO:0000256" key="6">
    <source>
        <dbReference type="SAM" id="Phobius"/>
    </source>
</evidence>
<evidence type="ECO:0000256" key="1">
    <source>
        <dbReference type="ARBA" id="ARBA00004141"/>
    </source>
</evidence>
<dbReference type="PANTHER" id="PTHR21716:SF62">
    <property type="entry name" value="TRANSPORT PROTEIN YDBI-RELATED"/>
    <property type="match status" value="1"/>
</dbReference>
<feature type="transmembrane region" description="Helical" evidence="6">
    <location>
        <begin position="350"/>
        <end position="368"/>
    </location>
</feature>
<dbReference type="PANTHER" id="PTHR21716">
    <property type="entry name" value="TRANSMEMBRANE PROTEIN"/>
    <property type="match status" value="1"/>
</dbReference>
<dbReference type="Pfam" id="PF01594">
    <property type="entry name" value="AI-2E_transport"/>
    <property type="match status" value="1"/>
</dbReference>
<evidence type="ECO:0000313" key="7">
    <source>
        <dbReference type="EMBL" id="CAK9237141.1"/>
    </source>
</evidence>
<reference evidence="7" key="1">
    <citation type="submission" date="2024-02" db="EMBL/GenBank/DDBJ databases">
        <authorList>
            <consortium name="ELIXIR-Norway"/>
            <consortium name="Elixir Norway"/>
        </authorList>
    </citation>
    <scope>NUCLEOTIDE SEQUENCE</scope>
</reference>
<evidence type="ECO:0008006" key="9">
    <source>
        <dbReference type="Google" id="ProtNLM"/>
    </source>
</evidence>
<evidence type="ECO:0000256" key="2">
    <source>
        <dbReference type="ARBA" id="ARBA00009773"/>
    </source>
</evidence>
<evidence type="ECO:0000256" key="3">
    <source>
        <dbReference type="ARBA" id="ARBA00022692"/>
    </source>
</evidence>
<dbReference type="Proteomes" id="UP001497512">
    <property type="component" value="Chromosome 9"/>
</dbReference>
<comment type="similarity">
    <text evidence="2">Belongs to the autoinducer-2 exporter (AI-2E) (TC 2.A.86) family.</text>
</comment>
<sequence>MAMAGSATCPSTRASYQLSVSYSCSRKGLNRLGSRAWLLGLRRQRSRFLFPRLSLCMACFSQIQFRKHFIAGNAGVRSNDQQFQNSGVFSSWNQHPLTRFEAWDSSMDAGVTSAAQTTVDEEFTDANMSSMNGAKPDPYIVVNLGSVSRRVPFQRLAVWTAVVITMFQLRDFVGIIMGTVVLSVIGNSVVSWAEDYLPGRRRLLVATMYVVILAALIGVGVMYIPRLTQEGAKLIARIQTEDPYTLVSDKLRSALGENVTDQLERFLLVMTKPDTVVMESVAGSRTQRLRALQQMIKEYAGAMVVWLATLISATSRFALQSLVSLIFSFMLVWDMPAIRRGVQSLKQSRLSIVYEEIAPVIGTFGAIFGKAMQAQSAIAVVNTALTALGLLVLQVSGVGFLSVLVFLCSFVPVAGVIISTVPIGLVAFTESGLLQLGLVVLMVILIHAVEAYILNPVIYSAHLKLHPLLALGVLVFAEHTLGVWGLLVAVPMAVFFSEYIIKRNSMTMGEDNKYRALPSVPS</sequence>
<keyword evidence="4 6" id="KW-1133">Transmembrane helix</keyword>